<keyword evidence="1 4" id="KW-0808">Transferase</keyword>
<evidence type="ECO:0000313" key="4">
    <source>
        <dbReference type="EMBL" id="AYG05251.1"/>
    </source>
</evidence>
<sequence length="128" mass="13698">MSEAEFSADAAAWARAHSETHLPHVAVADDTGGAEIVGMAWLALTPRVATTNSLDRWSGDLQSCYVLPEHRGNGVGGALVQAVLATARERGAEHVTVHASPRSVELYVRHGFRSSGRLLWADVAVTER</sequence>
<dbReference type="InterPro" id="IPR000182">
    <property type="entry name" value="GNAT_dom"/>
</dbReference>
<gene>
    <name evidence="4" type="ORF">D7I44_03585</name>
</gene>
<dbReference type="PANTHER" id="PTHR43877">
    <property type="entry name" value="AMINOALKYLPHOSPHONATE N-ACETYLTRANSFERASE-RELATED-RELATED"/>
    <property type="match status" value="1"/>
</dbReference>
<evidence type="ECO:0000256" key="1">
    <source>
        <dbReference type="ARBA" id="ARBA00022679"/>
    </source>
</evidence>
<evidence type="ECO:0000313" key="5">
    <source>
        <dbReference type="Proteomes" id="UP000275069"/>
    </source>
</evidence>
<dbReference type="GO" id="GO:0016747">
    <property type="term" value="F:acyltransferase activity, transferring groups other than amino-acyl groups"/>
    <property type="evidence" value="ECO:0007669"/>
    <property type="project" value="InterPro"/>
</dbReference>
<keyword evidence="2" id="KW-0012">Acyltransferase</keyword>
<dbReference type="PROSITE" id="PS51186">
    <property type="entry name" value="GNAT"/>
    <property type="match status" value="1"/>
</dbReference>
<reference evidence="4 5" key="1">
    <citation type="submission" date="2018-09" db="EMBL/GenBank/DDBJ databases">
        <title>Genome sequencing of strain 2DFW10M-5.</title>
        <authorList>
            <person name="Heo J."/>
            <person name="Kim S.-J."/>
            <person name="Kwon S.-W."/>
        </authorList>
    </citation>
    <scope>NUCLEOTIDE SEQUENCE [LARGE SCALE GENOMIC DNA]</scope>
    <source>
        <strain evidence="4 5">2DFW10M-5</strain>
    </source>
</reference>
<dbReference type="Pfam" id="PF00583">
    <property type="entry name" value="Acetyltransf_1"/>
    <property type="match status" value="1"/>
</dbReference>
<protein>
    <submittedName>
        <fullName evidence="4">GNAT family N-acetyltransferase</fullName>
    </submittedName>
</protein>
<dbReference type="CDD" id="cd04301">
    <property type="entry name" value="NAT_SF"/>
    <property type="match status" value="1"/>
</dbReference>
<name>A0A387C3V0_9MICO</name>
<dbReference type="Gene3D" id="3.40.630.30">
    <property type="match status" value="1"/>
</dbReference>
<dbReference type="SUPFAM" id="SSF55729">
    <property type="entry name" value="Acyl-CoA N-acyltransferases (Nat)"/>
    <property type="match status" value="1"/>
</dbReference>
<keyword evidence="5" id="KW-1185">Reference proteome</keyword>
<proteinExistence type="predicted"/>
<organism evidence="4 5">
    <name type="scientific">Gryllotalpicola protaetiae</name>
    <dbReference type="NCBI Taxonomy" id="2419771"/>
    <lineage>
        <taxon>Bacteria</taxon>
        <taxon>Bacillati</taxon>
        <taxon>Actinomycetota</taxon>
        <taxon>Actinomycetes</taxon>
        <taxon>Micrococcales</taxon>
        <taxon>Microbacteriaceae</taxon>
        <taxon>Gryllotalpicola</taxon>
    </lineage>
</organism>
<evidence type="ECO:0000259" key="3">
    <source>
        <dbReference type="PROSITE" id="PS51186"/>
    </source>
</evidence>
<dbReference type="EMBL" id="CP032624">
    <property type="protein sequence ID" value="AYG05251.1"/>
    <property type="molecule type" value="Genomic_DNA"/>
</dbReference>
<dbReference type="Proteomes" id="UP000275069">
    <property type="component" value="Chromosome"/>
</dbReference>
<dbReference type="InterPro" id="IPR050832">
    <property type="entry name" value="Bact_Acetyltransf"/>
</dbReference>
<dbReference type="PANTHER" id="PTHR43877:SF1">
    <property type="entry name" value="ACETYLTRANSFERASE"/>
    <property type="match status" value="1"/>
</dbReference>
<feature type="domain" description="N-acetyltransferase" evidence="3">
    <location>
        <begin position="1"/>
        <end position="128"/>
    </location>
</feature>
<dbReference type="KEGG" id="gry:D7I44_03585"/>
<accession>A0A387C3V0</accession>
<dbReference type="AlphaFoldDB" id="A0A387C3V0"/>
<dbReference type="OrthoDB" id="4936934at2"/>
<evidence type="ECO:0000256" key="2">
    <source>
        <dbReference type="ARBA" id="ARBA00023315"/>
    </source>
</evidence>
<dbReference type="InterPro" id="IPR016181">
    <property type="entry name" value="Acyl_CoA_acyltransferase"/>
</dbReference>